<organism evidence="2 3">
    <name type="scientific">Somion occarium</name>
    <dbReference type="NCBI Taxonomy" id="3059160"/>
    <lineage>
        <taxon>Eukaryota</taxon>
        <taxon>Fungi</taxon>
        <taxon>Dikarya</taxon>
        <taxon>Basidiomycota</taxon>
        <taxon>Agaricomycotina</taxon>
        <taxon>Agaricomycetes</taxon>
        <taxon>Polyporales</taxon>
        <taxon>Cerrenaceae</taxon>
        <taxon>Somion</taxon>
    </lineage>
</organism>
<proteinExistence type="predicted"/>
<reference evidence="3" key="1">
    <citation type="submission" date="2024-04" db="EMBL/GenBank/DDBJ databases">
        <authorList>
            <person name="Shaw F."/>
            <person name="Minotto A."/>
        </authorList>
    </citation>
    <scope>NUCLEOTIDE SEQUENCE [LARGE SCALE GENOMIC DNA]</scope>
</reference>
<dbReference type="EMBL" id="OZ037944">
    <property type="protein sequence ID" value="CAL1694558.1"/>
    <property type="molecule type" value="Genomic_DNA"/>
</dbReference>
<name>A0ABP1CIN9_9APHY</name>
<feature type="region of interest" description="Disordered" evidence="1">
    <location>
        <begin position="1"/>
        <end position="20"/>
    </location>
</feature>
<gene>
    <name evidence="2" type="ORF">GFSPODELE1_LOCUS367</name>
</gene>
<accession>A0ABP1CIN9</accession>
<evidence type="ECO:0000256" key="1">
    <source>
        <dbReference type="SAM" id="MobiDB-lite"/>
    </source>
</evidence>
<sequence>MAAVGGHSSGGKHNGSSCRQNLNARDHVRCTYEHRPKPQTICRLPGYSHLQRHIRTWYISTPIYQAFYGFENLHQSNLSTQTLGNQTKILNNVEAPPSVKYLAFWLTFRRRMICGM</sequence>
<evidence type="ECO:0000313" key="2">
    <source>
        <dbReference type="EMBL" id="CAL1694558.1"/>
    </source>
</evidence>
<protein>
    <submittedName>
        <fullName evidence="2">Uncharacterized protein</fullName>
    </submittedName>
</protein>
<evidence type="ECO:0000313" key="3">
    <source>
        <dbReference type="Proteomes" id="UP001497453"/>
    </source>
</evidence>
<dbReference type="Proteomes" id="UP001497453">
    <property type="component" value="Chromosome 1"/>
</dbReference>
<keyword evidence="3" id="KW-1185">Reference proteome</keyword>